<sequence>MRDRTQWRQNLSSQLRSKWPEQAPLSRAEALDVELGLYLIKTTVPGYAAADTWTLLGGYPYSDVFAPLLTDANRMRIRRARYYLTEHTRPHEWIRALEDYQRLPVELRGFEVEETGGPPQRKEVSWAPKRFTEFERVLTTPVPFSRRKLPVAGAGSYRFSTGETRHAVTFDENLLQQINSGEEIPVHDLDALPPGKGEPIRVTLAQLRDAAHRMDELEALDSSTKPGQWVARLKRVELLLRDETEGRFREQGEQDIFTIEGLCHLVGMVGAGKSTLRDILTFWAVTERGLRVTIVVPDVAETLHTVDRFTRLGVATAPVLGATTRGKHLHRQHRRIASAGAGSLLDHDDPSFAHLSSACPVDALRGLDATSPLEIGQAPCQGLFPVGTSQAAVDMDPLTLTEAVDEDEDEKTPKPHTCPLWKACPRHHSSRALVTASVWVTTAAGLVHSGVPVQTGSERLRYAELTCRRSDLMIVDEADQVQLRLDDAFAPSATLIGSPTNSWLDEVDHRRVSELAGQNGRLHLTKRDVDDWTSASETASKATNRCYSLLVRNPELREWIAQDYFSALTLHELLIGSWFPDVARTQAETPPDSSRAAAMEHVEKILNRFRDAPLEEHESTGDDDTITPWVNRLVYLALELLTSERSTTARPRLKQLLTELLGEDGEVTAEIDTYTVLFEFTLMLAVLHHRLNTMTTLWPRVEAALNLQGTSNVLSRRPSRDYDPVIPESPMGNVLGFQFKQDERVQEGGSRSGELRFFRCGGVGRELLTALPHLPEVDDRPGPNVLLMSGTSWAGQSTRYHLHVPVHAVLRPHRDEVAAIEQTEFEKLILTWPGTAEPLRLSGNPSQQQRDKTLEQMLNRLAVGDPELPEIPSLLEQELENLPKGRKRVLLLVGSYDQATKAWEHLNRKPEWRGRVVRLVSDDADLDDTTMTLRRGDVADFPRQDGQILIAPLLSVERGHNIVQPDGRAAIGTVYFLVRPHPRPDDISLAVQTIHDWAVRQIRGLDPEFRQRAKEAGTPDLAGRHFRARARREWTRLLTRRMSWTSLNSTEKVAFTWDQLVVIWQVIGRLVRGGVPARAVFVDSAFYPQEARNLIDTPKTGLLVAMREVLRPYIADDPSTAPIDRSLVEALYGPLYRALEDLD</sequence>
<evidence type="ECO:0000259" key="1">
    <source>
        <dbReference type="Pfam" id="PF18155"/>
    </source>
</evidence>
<comment type="caution">
    <text evidence="2">The sequence shown here is derived from an EMBL/GenBank/DDBJ whole genome shotgun (WGS) entry which is preliminary data.</text>
</comment>
<keyword evidence="3" id="KW-1185">Reference proteome</keyword>
<dbReference type="InterPro" id="IPR055254">
    <property type="entry name" value="pPIWI_RE_Z"/>
</dbReference>
<name>A0ABV5DTC5_9ACTN</name>
<evidence type="ECO:0000313" key="2">
    <source>
        <dbReference type="EMBL" id="MFB8767828.1"/>
    </source>
</evidence>
<dbReference type="SUPFAM" id="SSF52540">
    <property type="entry name" value="P-loop containing nucleoside triphosphate hydrolases"/>
    <property type="match status" value="1"/>
</dbReference>
<dbReference type="EMBL" id="JAYMRS010000002">
    <property type="protein sequence ID" value="MFB8767828.1"/>
    <property type="molecule type" value="Genomic_DNA"/>
</dbReference>
<feature type="domain" description="pPIWI-RE three-gene island" evidence="1">
    <location>
        <begin position="25"/>
        <end position="177"/>
    </location>
</feature>
<dbReference type="Pfam" id="PF18155">
    <property type="entry name" value="pPIWI_RE_Z"/>
    <property type="match status" value="1"/>
</dbReference>
<dbReference type="Proteomes" id="UP001585053">
    <property type="component" value="Unassembled WGS sequence"/>
</dbReference>
<protein>
    <submittedName>
        <fullName evidence="2">Signal recognition particle</fullName>
    </submittedName>
</protein>
<dbReference type="RefSeq" id="WP_376737099.1">
    <property type="nucleotide sequence ID" value="NZ_JAYMRS010000002.1"/>
</dbReference>
<accession>A0ABV5DTC5</accession>
<gene>
    <name evidence="2" type="ORF">VSQ78_08950</name>
</gene>
<organism evidence="2 3">
    <name type="scientific">Nocardiopsis alba</name>
    <dbReference type="NCBI Taxonomy" id="53437"/>
    <lineage>
        <taxon>Bacteria</taxon>
        <taxon>Bacillati</taxon>
        <taxon>Actinomycetota</taxon>
        <taxon>Actinomycetes</taxon>
        <taxon>Streptosporangiales</taxon>
        <taxon>Nocardiopsidaceae</taxon>
        <taxon>Nocardiopsis</taxon>
    </lineage>
</organism>
<proteinExistence type="predicted"/>
<evidence type="ECO:0000313" key="3">
    <source>
        <dbReference type="Proteomes" id="UP001585053"/>
    </source>
</evidence>
<dbReference type="InterPro" id="IPR027417">
    <property type="entry name" value="P-loop_NTPase"/>
</dbReference>
<reference evidence="2 3" key="1">
    <citation type="submission" date="2024-01" db="EMBL/GenBank/DDBJ databases">
        <title>Genome mining of biosynthetic gene clusters to explore secondary metabolites of Streptomyces sp.</title>
        <authorList>
            <person name="Baig A."/>
            <person name="Ajitkumar Shintre N."/>
            <person name="Kumar H."/>
            <person name="Anbarasu A."/>
            <person name="Ramaiah S."/>
        </authorList>
    </citation>
    <scope>NUCLEOTIDE SEQUENCE [LARGE SCALE GENOMIC DNA]</scope>
    <source>
        <strain evidence="2 3">A01</strain>
    </source>
</reference>